<dbReference type="InterPro" id="IPR018114">
    <property type="entry name" value="TRYPSIN_HIS"/>
</dbReference>
<evidence type="ECO:0000256" key="5">
    <source>
        <dbReference type="ARBA" id="ARBA00023157"/>
    </source>
</evidence>
<dbReference type="PRINTS" id="PR00722">
    <property type="entry name" value="CHYMOTRYPSIN"/>
</dbReference>
<dbReference type="InterPro" id="IPR009003">
    <property type="entry name" value="Peptidase_S1_PA"/>
</dbReference>
<proteinExistence type="inferred from homology"/>
<dbReference type="CDD" id="cd00190">
    <property type="entry name" value="Tryp_SPc"/>
    <property type="match status" value="2"/>
</dbReference>
<evidence type="ECO:0000256" key="2">
    <source>
        <dbReference type="ARBA" id="ARBA00022670"/>
    </source>
</evidence>
<dbReference type="RefSeq" id="XP_052738135.1">
    <property type="nucleotide sequence ID" value="XM_052882175.1"/>
</dbReference>
<dbReference type="PROSITE" id="PS50240">
    <property type="entry name" value="TRYPSIN_DOM"/>
    <property type="match status" value="2"/>
</dbReference>
<sequence length="553" mass="60116">MTPYRIALTNLRDERHLFYETYDEHKSTSHPVTLPDYIVSRRHGHRSKSHGNKIVGGYDTTIQDFPYQAYLLLQKGSDYYQCGGSIISDSYILTAAHCLSGVSKVFARVGSTDADSGGTQYKSTHFKAHPKYNPGTLDYDVGLIHFSNKINLDGENAKAIQLAESGSSVPPDTTLTVSGWGATSENGDVSPTLMAVQVPTVSTEECNNSYGDITVRMICAGVPEGGKDSCQGDSGGPAVGDGPIQLGIVSFGVGCARPGYPGVYSNVSALRNWIRKNSGQEKILSLELGSWRSWLESCLPPTVPSDYENVESSVPDNSTKRFHDDHYIVGGYNVTIQEFPYQAYLLLKKGRQYYQCGGSIISNRYILTAAHCLTRVSKVIARVGSSEADSGGTQYTSREFKIHPRYDRSTFDYDVGYVRFENIFIDEVNTAIVTLAESGTRVRPGTYLTVTGWGATEEDGDTSENLMAVQVPVVSNARCRQSYDTITSRMICAGDEEGGRDSCGGDSGGPGVTDDRVQRAIVSNGIGCARPGIPGVYTNVASVREWIRRNTGV</sequence>
<dbReference type="PANTHER" id="PTHR24276">
    <property type="entry name" value="POLYSERASE-RELATED"/>
    <property type="match status" value="1"/>
</dbReference>
<dbReference type="Pfam" id="PF00089">
    <property type="entry name" value="Trypsin"/>
    <property type="match status" value="2"/>
</dbReference>
<evidence type="ECO:0000313" key="8">
    <source>
        <dbReference type="RefSeq" id="XP_052738135.1"/>
    </source>
</evidence>
<evidence type="ECO:0000256" key="3">
    <source>
        <dbReference type="ARBA" id="ARBA00022801"/>
    </source>
</evidence>
<reference evidence="8" key="1">
    <citation type="submission" date="2025-08" db="UniProtKB">
        <authorList>
            <consortium name="RefSeq"/>
        </authorList>
    </citation>
    <scope>IDENTIFICATION</scope>
</reference>
<dbReference type="InterPro" id="IPR001314">
    <property type="entry name" value="Peptidase_S1A"/>
</dbReference>
<accession>A0ABM3LGD3</accession>
<dbReference type="SMART" id="SM00020">
    <property type="entry name" value="Tryp_SPc"/>
    <property type="match status" value="2"/>
</dbReference>
<evidence type="ECO:0000256" key="1">
    <source>
        <dbReference type="ARBA" id="ARBA00007664"/>
    </source>
</evidence>
<dbReference type="Gene3D" id="2.40.10.10">
    <property type="entry name" value="Trypsin-like serine proteases"/>
    <property type="match status" value="2"/>
</dbReference>
<dbReference type="GeneID" id="112057805"/>
<name>A0ABM3LGD3_BICAN</name>
<evidence type="ECO:0000256" key="4">
    <source>
        <dbReference type="ARBA" id="ARBA00022825"/>
    </source>
</evidence>
<keyword evidence="7" id="KW-1185">Reference proteome</keyword>
<keyword evidence="4" id="KW-0720">Serine protease</keyword>
<evidence type="ECO:0000259" key="6">
    <source>
        <dbReference type="PROSITE" id="PS50240"/>
    </source>
</evidence>
<dbReference type="InterPro" id="IPR043504">
    <property type="entry name" value="Peptidase_S1_PA_chymotrypsin"/>
</dbReference>
<protein>
    <submittedName>
        <fullName evidence="8">Transmembrane protease serine 9-like</fullName>
    </submittedName>
</protein>
<dbReference type="InterPro" id="IPR050430">
    <property type="entry name" value="Peptidase_S1"/>
</dbReference>
<gene>
    <name evidence="8" type="primary">LOC112057805</name>
</gene>
<organism evidence="7 8">
    <name type="scientific">Bicyclus anynana</name>
    <name type="common">Squinting bush brown butterfly</name>
    <dbReference type="NCBI Taxonomy" id="110368"/>
    <lineage>
        <taxon>Eukaryota</taxon>
        <taxon>Metazoa</taxon>
        <taxon>Ecdysozoa</taxon>
        <taxon>Arthropoda</taxon>
        <taxon>Hexapoda</taxon>
        <taxon>Insecta</taxon>
        <taxon>Pterygota</taxon>
        <taxon>Neoptera</taxon>
        <taxon>Endopterygota</taxon>
        <taxon>Lepidoptera</taxon>
        <taxon>Glossata</taxon>
        <taxon>Ditrysia</taxon>
        <taxon>Papilionoidea</taxon>
        <taxon>Nymphalidae</taxon>
        <taxon>Satyrinae</taxon>
        <taxon>Satyrini</taxon>
        <taxon>Mycalesina</taxon>
        <taxon>Bicyclus</taxon>
    </lineage>
</organism>
<dbReference type="Proteomes" id="UP001652582">
    <property type="component" value="Chromosome 6"/>
</dbReference>
<evidence type="ECO:0000313" key="7">
    <source>
        <dbReference type="Proteomes" id="UP001652582"/>
    </source>
</evidence>
<dbReference type="SUPFAM" id="SSF50494">
    <property type="entry name" value="Trypsin-like serine proteases"/>
    <property type="match status" value="2"/>
</dbReference>
<feature type="domain" description="Peptidase S1" evidence="6">
    <location>
        <begin position="328"/>
        <end position="552"/>
    </location>
</feature>
<dbReference type="InterPro" id="IPR001254">
    <property type="entry name" value="Trypsin_dom"/>
</dbReference>
<dbReference type="PROSITE" id="PS00134">
    <property type="entry name" value="TRYPSIN_HIS"/>
    <property type="match status" value="2"/>
</dbReference>
<keyword evidence="3" id="KW-0378">Hydrolase</keyword>
<feature type="domain" description="Peptidase S1" evidence="6">
    <location>
        <begin position="54"/>
        <end position="279"/>
    </location>
</feature>
<keyword evidence="5" id="KW-1015">Disulfide bond</keyword>
<dbReference type="PANTHER" id="PTHR24276:SF91">
    <property type="entry name" value="AT26814P-RELATED"/>
    <property type="match status" value="1"/>
</dbReference>
<keyword evidence="2" id="KW-0645">Protease</keyword>
<comment type="similarity">
    <text evidence="1">Belongs to the peptidase S1 family.</text>
</comment>